<evidence type="ECO:0000313" key="6">
    <source>
        <dbReference type="EMBL" id="CAK9259657.1"/>
    </source>
</evidence>
<gene>
    <name evidence="6" type="ORF">CSSPJE1EN1_LOCUS5135</name>
</gene>
<reference evidence="6" key="1">
    <citation type="submission" date="2024-02" db="EMBL/GenBank/DDBJ databases">
        <authorList>
            <consortium name="ELIXIR-Norway"/>
            <consortium name="Elixir Norway"/>
        </authorList>
    </citation>
    <scope>NUCLEOTIDE SEQUENCE</scope>
</reference>
<evidence type="ECO:0000259" key="5">
    <source>
        <dbReference type="PROSITE" id="PS50863"/>
    </source>
</evidence>
<evidence type="ECO:0000313" key="7">
    <source>
        <dbReference type="Proteomes" id="UP001497444"/>
    </source>
</evidence>
<protein>
    <recommendedName>
        <fullName evidence="5">TF-B3 domain-containing protein</fullName>
    </recommendedName>
</protein>
<dbReference type="PROSITE" id="PS50863">
    <property type="entry name" value="B3"/>
    <property type="match status" value="1"/>
</dbReference>
<keyword evidence="2" id="KW-0238">DNA-binding</keyword>
<sequence>MADEWDFQRVRRFMDEQAAMPASSVLYMNATDLIRQIPAAPRGTCSTMEAEPAGTNSRLKAPVAAAVELQPIQQSPLGTSYMNALQAASGMHPSRNRSFEQPAADQSKLIIQQTLRAPTFTDRVVQVSSCVEEIQREVHNLQQQDGAINPANHGLKRYKTSSSAEKLFNHQTLATAAVREADQAHAIPSERSGKAVYRKQLQQLQTDHEEPNLELRLGNGHLHNVDVQGTFLHSRAKELQRQRAAAVAAYPVSCHIPVQVPRRTPNEFRYRVESRGGVLQLVASAFSRPPPAARPPIIGSTGTAMLPVSSGASLQEHPRLVEPNHGTAQLEALKADARAAAVRSYRRQLIMTRSASSSEMPNVLPRVPYTTTESYKGPPHQNSSPATTTISNATIMGHPASVIMGTMGPSPPPPSMLMRSMGPPPLPEILGPTTAQAQQSVISTPFPPDRPLPFSPGDVSLSAAPPLNAGQEEKVANRTALGVKIPGRSRNAPALAAAAVVVGKVPDFWVTLTKFAVDCKFSKFSVDCSDAENHQQQEEVQLVLPEVISKHLPKEAVHLILRAKLAVDGHNYSASSSQSDVAAAKHHELLDWPVVLRPTAYTSSICDGWSQFVKDGKLEVGDCCRFHQSALDRNLFEVAITRPIKL</sequence>
<name>A0ABP0VYQ3_9BRYO</name>
<proteinExistence type="predicted"/>
<dbReference type="InterPro" id="IPR003340">
    <property type="entry name" value="B3_DNA-bd"/>
</dbReference>
<evidence type="ECO:0000256" key="1">
    <source>
        <dbReference type="ARBA" id="ARBA00023015"/>
    </source>
</evidence>
<evidence type="ECO:0000256" key="2">
    <source>
        <dbReference type="ARBA" id="ARBA00023125"/>
    </source>
</evidence>
<evidence type="ECO:0000256" key="4">
    <source>
        <dbReference type="ARBA" id="ARBA00023242"/>
    </source>
</evidence>
<dbReference type="EMBL" id="OZ020107">
    <property type="protein sequence ID" value="CAK9259657.1"/>
    <property type="molecule type" value="Genomic_DNA"/>
</dbReference>
<keyword evidence="3" id="KW-0804">Transcription</keyword>
<feature type="domain" description="TF-B3" evidence="5">
    <location>
        <begin position="592"/>
        <end position="644"/>
    </location>
</feature>
<evidence type="ECO:0000256" key="3">
    <source>
        <dbReference type="ARBA" id="ARBA00023163"/>
    </source>
</evidence>
<keyword evidence="4" id="KW-0539">Nucleus</keyword>
<dbReference type="Gene3D" id="2.40.330.10">
    <property type="entry name" value="DNA-binding pseudobarrel domain"/>
    <property type="match status" value="1"/>
</dbReference>
<dbReference type="InterPro" id="IPR015300">
    <property type="entry name" value="DNA-bd_pseudobarrel_sf"/>
</dbReference>
<keyword evidence="7" id="KW-1185">Reference proteome</keyword>
<accession>A0ABP0VYQ3</accession>
<dbReference type="Proteomes" id="UP001497444">
    <property type="component" value="Chromosome 12"/>
</dbReference>
<organism evidence="6 7">
    <name type="scientific">Sphagnum jensenii</name>
    <dbReference type="NCBI Taxonomy" id="128206"/>
    <lineage>
        <taxon>Eukaryota</taxon>
        <taxon>Viridiplantae</taxon>
        <taxon>Streptophyta</taxon>
        <taxon>Embryophyta</taxon>
        <taxon>Bryophyta</taxon>
        <taxon>Sphagnophytina</taxon>
        <taxon>Sphagnopsida</taxon>
        <taxon>Sphagnales</taxon>
        <taxon>Sphagnaceae</taxon>
        <taxon>Sphagnum</taxon>
    </lineage>
</organism>
<keyword evidence="1" id="KW-0805">Transcription regulation</keyword>
<dbReference type="SUPFAM" id="SSF101936">
    <property type="entry name" value="DNA-binding pseudobarrel domain"/>
    <property type="match status" value="1"/>
</dbReference>